<protein>
    <recommendedName>
        <fullName evidence="4">Sel1 repeat family protein</fullName>
    </recommendedName>
</protein>
<keyword evidence="3" id="KW-1185">Reference proteome</keyword>
<evidence type="ECO:0000313" key="2">
    <source>
        <dbReference type="EMBL" id="GLH70461.1"/>
    </source>
</evidence>
<feature type="transmembrane region" description="Helical" evidence="1">
    <location>
        <begin position="12"/>
        <end position="34"/>
    </location>
</feature>
<dbReference type="InterPro" id="IPR011990">
    <property type="entry name" value="TPR-like_helical_dom_sf"/>
</dbReference>
<gene>
    <name evidence="2" type="ORF">GETHPA_19940</name>
</gene>
<sequence length="409" mass="43660">MARGIPGAGRAWGLGIASLLALLLGPLLLFPTPLGRLAEAWAGLLLLAAWCYGAAAFVGLLARANTPPLALLERGLRLWVARFAPDPEALWLHWTRHAYHPDQAWWCLDRAVRLGGSEGIFQEGLVYLEGGFGPGGVIDGVQRMGRAARRGHAEAAFRYAEALRTGHGVAADPVEAGVWYRRAASADFGPAAAWLARACEAGDGLAVDPEEARRWSGIAARLAPHPSPSRSPLRHDAAPDDPLVRLGGRLAGRVEAVAEPAVSHPAGRWILLLGLVLLAGGALATVGAFFWAGSSGLHHLPLLMLAPPVLALAWQAWRLRREGPRRGRDRLLAAAESGDPGASYRLGLAFLRGDAHRPKDDLSAVLWFRKAAEAGHREAMLALAEAYRGGHGVVRDPRAAARWEEAART</sequence>
<dbReference type="RefSeq" id="WP_285725246.1">
    <property type="nucleotide sequence ID" value="NZ_BSDD01000003.1"/>
</dbReference>
<keyword evidence="1" id="KW-1133">Transmembrane helix</keyword>
<name>A0ABQ5Q7S8_9BACT</name>
<keyword evidence="1" id="KW-0812">Transmembrane</keyword>
<dbReference type="Gene3D" id="1.25.40.10">
    <property type="entry name" value="Tetratricopeptide repeat domain"/>
    <property type="match status" value="2"/>
</dbReference>
<feature type="transmembrane region" description="Helical" evidence="1">
    <location>
        <begin position="298"/>
        <end position="317"/>
    </location>
</feature>
<feature type="transmembrane region" description="Helical" evidence="1">
    <location>
        <begin position="269"/>
        <end position="292"/>
    </location>
</feature>
<dbReference type="Pfam" id="PF08238">
    <property type="entry name" value="Sel1"/>
    <property type="match status" value="4"/>
</dbReference>
<dbReference type="InterPro" id="IPR053301">
    <property type="entry name" value="F-box_motif"/>
</dbReference>
<reference evidence="2 3" key="1">
    <citation type="journal article" date="2023" name="Antonie Van Leeuwenhoek">
        <title>Mesoterricola silvestris gen. nov., sp. nov., Mesoterricola sediminis sp. nov., Geothrix oryzae sp. nov., Geothrix edaphica sp. nov., Geothrix rubra sp. nov., and Geothrix limicola sp. nov., six novel members of Acidobacteriota isolated from soils.</title>
        <authorList>
            <person name="Itoh H."/>
            <person name="Sugisawa Y."/>
            <person name="Mise K."/>
            <person name="Xu Z."/>
            <person name="Kuniyasu M."/>
            <person name="Ushijima N."/>
            <person name="Kawano K."/>
            <person name="Kobayashi E."/>
            <person name="Shiratori Y."/>
            <person name="Masuda Y."/>
            <person name="Senoo K."/>
        </authorList>
    </citation>
    <scope>NUCLEOTIDE SEQUENCE [LARGE SCALE GENOMIC DNA]</scope>
    <source>
        <strain evidence="2 3">Red803</strain>
    </source>
</reference>
<evidence type="ECO:0000313" key="3">
    <source>
        <dbReference type="Proteomes" id="UP001165089"/>
    </source>
</evidence>
<evidence type="ECO:0000256" key="1">
    <source>
        <dbReference type="SAM" id="Phobius"/>
    </source>
</evidence>
<proteinExistence type="predicted"/>
<dbReference type="Proteomes" id="UP001165089">
    <property type="component" value="Unassembled WGS sequence"/>
</dbReference>
<dbReference type="PANTHER" id="PTHR45088:SF1">
    <property type="entry name" value="OS04G0476000 PROTEIN"/>
    <property type="match status" value="1"/>
</dbReference>
<comment type="caution">
    <text evidence="2">The sequence shown here is derived from an EMBL/GenBank/DDBJ whole genome shotgun (WGS) entry which is preliminary data.</text>
</comment>
<evidence type="ECO:0008006" key="4">
    <source>
        <dbReference type="Google" id="ProtNLM"/>
    </source>
</evidence>
<dbReference type="SUPFAM" id="SSF81901">
    <property type="entry name" value="HCP-like"/>
    <property type="match status" value="2"/>
</dbReference>
<accession>A0ABQ5Q7S8</accession>
<dbReference type="PANTHER" id="PTHR45088">
    <property type="entry name" value="OSJNBA0022H21.17 PROTEIN"/>
    <property type="match status" value="1"/>
</dbReference>
<organism evidence="2 3">
    <name type="scientific">Geothrix rubra</name>
    <dbReference type="NCBI Taxonomy" id="2927977"/>
    <lineage>
        <taxon>Bacteria</taxon>
        <taxon>Pseudomonadati</taxon>
        <taxon>Acidobacteriota</taxon>
        <taxon>Holophagae</taxon>
        <taxon>Holophagales</taxon>
        <taxon>Holophagaceae</taxon>
        <taxon>Geothrix</taxon>
    </lineage>
</organism>
<feature type="transmembrane region" description="Helical" evidence="1">
    <location>
        <begin position="40"/>
        <end position="62"/>
    </location>
</feature>
<dbReference type="InterPro" id="IPR006597">
    <property type="entry name" value="Sel1-like"/>
</dbReference>
<keyword evidence="1" id="KW-0472">Membrane</keyword>
<dbReference type="SMART" id="SM00671">
    <property type="entry name" value="SEL1"/>
    <property type="match status" value="4"/>
</dbReference>
<dbReference type="EMBL" id="BSDD01000003">
    <property type="protein sequence ID" value="GLH70461.1"/>
    <property type="molecule type" value="Genomic_DNA"/>
</dbReference>